<dbReference type="Proteomes" id="UP000229782">
    <property type="component" value="Unassembled WGS sequence"/>
</dbReference>
<dbReference type="InterPro" id="IPR002831">
    <property type="entry name" value="Tscrpt_reg_TrmB_N"/>
</dbReference>
<evidence type="ECO:0000313" key="2">
    <source>
        <dbReference type="EMBL" id="PIR02933.1"/>
    </source>
</evidence>
<name>A0A2H0N207_9BACT</name>
<proteinExistence type="predicted"/>
<evidence type="ECO:0000259" key="1">
    <source>
        <dbReference type="Pfam" id="PF01978"/>
    </source>
</evidence>
<evidence type="ECO:0000313" key="3">
    <source>
        <dbReference type="Proteomes" id="UP000229782"/>
    </source>
</evidence>
<dbReference type="SUPFAM" id="SSF46785">
    <property type="entry name" value="Winged helix' DNA-binding domain"/>
    <property type="match status" value="1"/>
</dbReference>
<dbReference type="AlphaFoldDB" id="A0A2H0N207"/>
<feature type="domain" description="Transcription regulator TrmB N-terminal" evidence="1">
    <location>
        <begin position="30"/>
        <end position="95"/>
    </location>
</feature>
<dbReference type="InterPro" id="IPR036390">
    <property type="entry name" value="WH_DNA-bd_sf"/>
</dbReference>
<reference evidence="2 3" key="1">
    <citation type="submission" date="2017-09" db="EMBL/GenBank/DDBJ databases">
        <title>Depth-based differentiation of microbial function through sediment-hosted aquifers and enrichment of novel symbionts in the deep terrestrial subsurface.</title>
        <authorList>
            <person name="Probst A.J."/>
            <person name="Ladd B."/>
            <person name="Jarett J.K."/>
            <person name="Geller-Mcgrath D.E."/>
            <person name="Sieber C.M."/>
            <person name="Emerson J.B."/>
            <person name="Anantharaman K."/>
            <person name="Thomas B.C."/>
            <person name="Malmstrom R."/>
            <person name="Stieglmeier M."/>
            <person name="Klingl A."/>
            <person name="Woyke T."/>
            <person name="Ryan C.M."/>
            <person name="Banfield J.F."/>
        </authorList>
    </citation>
    <scope>NUCLEOTIDE SEQUENCE [LARGE SCALE GENOMIC DNA]</scope>
    <source>
        <strain evidence="2">CG11_big_fil_rev_8_21_14_0_20_43_7</strain>
    </source>
</reference>
<dbReference type="Gene3D" id="1.10.10.10">
    <property type="entry name" value="Winged helix-like DNA-binding domain superfamily/Winged helix DNA-binding domain"/>
    <property type="match status" value="1"/>
</dbReference>
<dbReference type="Pfam" id="PF01978">
    <property type="entry name" value="TrmB"/>
    <property type="match status" value="1"/>
</dbReference>
<dbReference type="EMBL" id="PCWM01000073">
    <property type="protein sequence ID" value="PIR02933.1"/>
    <property type="molecule type" value="Genomic_DNA"/>
</dbReference>
<accession>A0A2H0N207</accession>
<organism evidence="2 3">
    <name type="scientific">Candidatus Magasanikbacteria bacterium CG11_big_fil_rev_8_21_14_0_20_43_7</name>
    <dbReference type="NCBI Taxonomy" id="1974654"/>
    <lineage>
        <taxon>Bacteria</taxon>
        <taxon>Candidatus Magasanikiibacteriota</taxon>
    </lineage>
</organism>
<dbReference type="InterPro" id="IPR051797">
    <property type="entry name" value="TrmB-like"/>
</dbReference>
<dbReference type="PANTHER" id="PTHR34293">
    <property type="entry name" value="HTH-TYPE TRANSCRIPTIONAL REGULATOR TRMBL2"/>
    <property type="match status" value="1"/>
</dbReference>
<dbReference type="PANTHER" id="PTHR34293:SF1">
    <property type="entry name" value="HTH-TYPE TRANSCRIPTIONAL REGULATOR TRMBL2"/>
    <property type="match status" value="1"/>
</dbReference>
<sequence>MSADTCRKFLDKIYIFYYALYSKNMDITILKKLGFSDKYAQVYLALLRLGPSAIRSLAEETGMNRGTTHDALKWLQEKGLVSFFKQDTKQHFVAEPPAKLHDVLHEEQEELRRTDAELSRFITELDALHHSGKTRPVARYYGADELHRILEDVLAHTEASEEKLYRVYSTEGIREHLYKDFPTFSDVRVAKGIAVRVMAIGDGGELRGLDERKWLRTSDLDLHNPDPTYIILYPGKTAYIALDTHGASIGVVIENSGVSHVQQIIFDQLWKTL</sequence>
<dbReference type="InterPro" id="IPR036388">
    <property type="entry name" value="WH-like_DNA-bd_sf"/>
</dbReference>
<comment type="caution">
    <text evidence="2">The sequence shown here is derived from an EMBL/GenBank/DDBJ whole genome shotgun (WGS) entry which is preliminary data.</text>
</comment>
<gene>
    <name evidence="2" type="ORF">COV60_03055</name>
</gene>
<protein>
    <submittedName>
        <fullName evidence="2">Transcriptional regulator</fullName>
    </submittedName>
</protein>